<dbReference type="Gene3D" id="3.40.50.300">
    <property type="entry name" value="P-loop containing nucleotide triphosphate hydrolases"/>
    <property type="match status" value="1"/>
</dbReference>
<accession>D3LVG5</accession>
<dbReference type="Proteomes" id="UP000003242">
    <property type="component" value="Unassembled WGS sequence"/>
</dbReference>
<comment type="caution">
    <text evidence="1">The sequence shown here is derived from an EMBL/GenBank/DDBJ whole genome shotgun (WGS) entry which is preliminary data.</text>
</comment>
<dbReference type="AlphaFoldDB" id="D3LVG5"/>
<gene>
    <name evidence="1" type="ORF">HMPREF0889_0289</name>
</gene>
<proteinExistence type="predicted"/>
<dbReference type="RefSeq" id="WP_009369824.1">
    <property type="nucleotide sequence ID" value="NZ_ADGP01000020.1"/>
</dbReference>
<dbReference type="Gene3D" id="3.30.420.240">
    <property type="match status" value="1"/>
</dbReference>
<evidence type="ECO:0008006" key="3">
    <source>
        <dbReference type="Google" id="ProtNLM"/>
    </source>
</evidence>
<name>D3LVG5_9FIRM</name>
<protein>
    <recommendedName>
        <fullName evidence="3">Terminase</fullName>
    </recommendedName>
</protein>
<sequence length="487" mass="55348">MKNEDIELLQALGSLASDPVAFVYFAFDWDSEELKGQNPQTWQIKTLKEVGEGLSLSTALQHATASGHGIGKSALVAWLILWAISTRPDTRGVVTANTATQLETKTWAELSKWYHLFRGKKFFTLTSTAIFCRQEGHERTWRIDAIPWSVDRTESFAGLHNQGNRLLLIFDEASAIDNKIWEVAEGALTDKDTEILWLVFGNPTRSTGRFFDCFHKYKKSWITQKIDSRTVDISNKTQLQKWIQTYGIDSDFVKVRVLGEFPDTSDTQFISTAIVRTAWERRPLRTAEYDFAPCIIGMDPAWTGGDSTVIFLRQGFFSEKLAEYKQNDNDGVMAARLAEFEDKYHADAVFIDKGYGTGIYSFGVTMGRQWRLVSFAEKSGAQAYANKRAEMWGNMKEWLQEGGVIPQVDGLIEELTAPQAFINARGEIQLEKKEDMKKRGIESPNMADALALTFAYPVLQRNDIESPYYVNQTQNSNTQYTLFKKRQ</sequence>
<dbReference type="STRING" id="699218.HMPREF0889_0289"/>
<evidence type="ECO:0000313" key="2">
    <source>
        <dbReference type="Proteomes" id="UP000003242"/>
    </source>
</evidence>
<dbReference type="eggNOG" id="COG0507">
    <property type="taxonomic scope" value="Bacteria"/>
</dbReference>
<evidence type="ECO:0000313" key="1">
    <source>
        <dbReference type="EMBL" id="EFD93892.1"/>
    </source>
</evidence>
<organism evidence="1 2">
    <name type="scientific">Megasphaera lornae</name>
    <dbReference type="NCBI Taxonomy" id="1000568"/>
    <lineage>
        <taxon>Bacteria</taxon>
        <taxon>Bacillati</taxon>
        <taxon>Bacillota</taxon>
        <taxon>Negativicutes</taxon>
        <taxon>Veillonellales</taxon>
        <taxon>Veillonellaceae</taxon>
        <taxon>Megasphaera</taxon>
    </lineage>
</organism>
<dbReference type="SUPFAM" id="SSF52540">
    <property type="entry name" value="P-loop containing nucleoside triphosphate hydrolases"/>
    <property type="match status" value="1"/>
</dbReference>
<dbReference type="EMBL" id="ADGP01000020">
    <property type="protein sequence ID" value="EFD93892.1"/>
    <property type="molecule type" value="Genomic_DNA"/>
</dbReference>
<dbReference type="InterPro" id="IPR027417">
    <property type="entry name" value="P-loop_NTPase"/>
</dbReference>
<reference evidence="2" key="1">
    <citation type="submission" date="2009-12" db="EMBL/GenBank/DDBJ databases">
        <title>Sequence of Clostridiales genomosp. BVAB3 str. UPII9-5.</title>
        <authorList>
            <person name="Madupu R."/>
            <person name="Durkin A.S."/>
            <person name="Torralba M."/>
            <person name="Methe B."/>
            <person name="Sutton G.G."/>
            <person name="Strausberg R.L."/>
            <person name="Nelson K.E."/>
        </authorList>
    </citation>
    <scope>NUCLEOTIDE SEQUENCE [LARGE SCALE GENOMIC DNA]</scope>
    <source>
        <strain evidence="2">28L</strain>
    </source>
</reference>